<feature type="transmembrane region" description="Helical" evidence="8">
    <location>
        <begin position="232"/>
        <end position="255"/>
    </location>
</feature>
<gene>
    <name evidence="9" type="ORF">BBM1128_05405</name>
</gene>
<evidence type="ECO:0000256" key="8">
    <source>
        <dbReference type="SAM" id="Phobius"/>
    </source>
</evidence>
<name>A0A0L7B0M1_BIFBR</name>
<protein>
    <submittedName>
        <fullName evidence="9">ABC transporter permease</fullName>
    </submittedName>
</protein>
<keyword evidence="7 8" id="KW-0472">Membrane</keyword>
<dbReference type="CDD" id="cd06579">
    <property type="entry name" value="TM_PBP1_transp_AraH_like"/>
    <property type="match status" value="1"/>
</dbReference>
<feature type="transmembrane region" description="Helical" evidence="8">
    <location>
        <begin position="182"/>
        <end position="200"/>
    </location>
</feature>
<keyword evidence="4" id="KW-0997">Cell inner membrane</keyword>
<dbReference type="PANTHER" id="PTHR32196:SF21">
    <property type="entry name" value="ABC TRANSPORTER PERMEASE PROTEIN YPHD-RELATED"/>
    <property type="match status" value="1"/>
</dbReference>
<comment type="caution">
    <text evidence="9">The sequence shown here is derived from an EMBL/GenBank/DDBJ whole genome shotgun (WGS) entry which is preliminary data.</text>
</comment>
<dbReference type="Pfam" id="PF02653">
    <property type="entry name" value="BPD_transp_2"/>
    <property type="match status" value="1"/>
</dbReference>
<feature type="transmembrane region" description="Helical" evidence="8">
    <location>
        <begin position="57"/>
        <end position="80"/>
    </location>
</feature>
<dbReference type="Proteomes" id="UP000037193">
    <property type="component" value="Unassembled WGS sequence"/>
</dbReference>
<comment type="subcellular location">
    <subcellularLocation>
        <location evidence="1">Cell membrane</location>
        <topology evidence="1">Multi-pass membrane protein</topology>
    </subcellularLocation>
</comment>
<proteinExistence type="predicted"/>
<keyword evidence="2" id="KW-0813">Transport</keyword>
<feature type="transmembrane region" description="Helical" evidence="8">
    <location>
        <begin position="130"/>
        <end position="150"/>
    </location>
</feature>
<dbReference type="GO" id="GO:0005886">
    <property type="term" value="C:plasma membrane"/>
    <property type="evidence" value="ECO:0007669"/>
    <property type="project" value="UniProtKB-SubCell"/>
</dbReference>
<dbReference type="RefSeq" id="WP_014484361.1">
    <property type="nucleotide sequence ID" value="NZ_AVQD01000008.1"/>
</dbReference>
<organism evidence="9 10">
    <name type="scientific">Bifidobacterium breve MCC 1128</name>
    <dbReference type="NCBI Taxonomy" id="1365965"/>
    <lineage>
        <taxon>Bacteria</taxon>
        <taxon>Bacillati</taxon>
        <taxon>Actinomycetota</taxon>
        <taxon>Actinomycetes</taxon>
        <taxon>Bifidobacteriales</taxon>
        <taxon>Bifidobacteriaceae</taxon>
        <taxon>Bifidobacterium</taxon>
    </lineage>
</organism>
<feature type="transmembrane region" description="Helical" evidence="8">
    <location>
        <begin position="21"/>
        <end position="37"/>
    </location>
</feature>
<dbReference type="PANTHER" id="PTHR32196">
    <property type="entry name" value="ABC TRANSPORTER PERMEASE PROTEIN YPHD-RELATED-RELATED"/>
    <property type="match status" value="1"/>
</dbReference>
<dbReference type="EMBL" id="AVQD01000008">
    <property type="protein sequence ID" value="KOA41051.1"/>
    <property type="molecule type" value="Genomic_DNA"/>
</dbReference>
<evidence type="ECO:0000313" key="9">
    <source>
        <dbReference type="EMBL" id="KOA41051.1"/>
    </source>
</evidence>
<evidence type="ECO:0000256" key="1">
    <source>
        <dbReference type="ARBA" id="ARBA00004651"/>
    </source>
</evidence>
<evidence type="ECO:0000256" key="2">
    <source>
        <dbReference type="ARBA" id="ARBA00022448"/>
    </source>
</evidence>
<dbReference type="InterPro" id="IPR001851">
    <property type="entry name" value="ABC_transp_permease"/>
</dbReference>
<dbReference type="PATRIC" id="fig|1365965.3.peg.1089"/>
<accession>A0A0L7B0M1</accession>
<evidence type="ECO:0000256" key="3">
    <source>
        <dbReference type="ARBA" id="ARBA00022475"/>
    </source>
</evidence>
<sequence length="343" mass="36692">MTRQADKVPLLRAKKFNSMEKTLLVIVVAYAIIVSVINPNFLSLGTLADLTRNGTGMAILAAGVYVIMIAGGIDVSFPAVAIMSGYTSVVVAVRTGIDSMLFIVVVAALIGALLGTVNALLIHWLELPTFIVTLGTSSIFYGLMTTLVGTKPVTISQMPKSMLSFGRWNVISFIVKGQENGIAGFFLIAVIVYAAVWFVMNHTTLGHGVYAIGNSEESARRAGLSPLHIKLFIYPLMGVLAALMAIISFSNLKFVDPTSIMGTELTVIAAVVIGGTRITGGYGTLLGTFLGVALVQLLNNTLVFMGIQSSWNNLFIGAVMVAAVVVIYYGEKRRNRRNMSFLV</sequence>
<reference evidence="9 10" key="1">
    <citation type="journal article" date="2015" name="Int J Genomics">
        <title>Comparative Genomics Revealed Genetic Diversity and Species/Strain-Level Differences in Carbohydrate Metabolism of Three Probiotic Bifidobacterial Species.</title>
        <authorList>
            <person name="Odamaki T."/>
            <person name="Horigome A."/>
            <person name="Sugahara H."/>
            <person name="Hashikura N."/>
            <person name="Minami J."/>
            <person name="Xiao J.Z."/>
            <person name="Abe F."/>
        </authorList>
    </citation>
    <scope>NUCLEOTIDE SEQUENCE [LARGE SCALE GENOMIC DNA]</scope>
    <source>
        <strain evidence="9 10">MCC 1128</strain>
    </source>
</reference>
<keyword evidence="6 8" id="KW-1133">Transmembrane helix</keyword>
<keyword evidence="5 8" id="KW-0812">Transmembrane</keyword>
<feature type="transmembrane region" description="Helical" evidence="8">
    <location>
        <begin position="310"/>
        <end position="330"/>
    </location>
</feature>
<evidence type="ECO:0000256" key="6">
    <source>
        <dbReference type="ARBA" id="ARBA00022989"/>
    </source>
</evidence>
<evidence type="ECO:0000256" key="4">
    <source>
        <dbReference type="ARBA" id="ARBA00022519"/>
    </source>
</evidence>
<evidence type="ECO:0000313" key="10">
    <source>
        <dbReference type="Proteomes" id="UP000037193"/>
    </source>
</evidence>
<evidence type="ECO:0000256" key="5">
    <source>
        <dbReference type="ARBA" id="ARBA00022692"/>
    </source>
</evidence>
<dbReference type="AlphaFoldDB" id="A0A0L7B0M1"/>
<keyword evidence="3" id="KW-1003">Cell membrane</keyword>
<evidence type="ECO:0000256" key="7">
    <source>
        <dbReference type="ARBA" id="ARBA00023136"/>
    </source>
</evidence>
<dbReference type="GO" id="GO:0022857">
    <property type="term" value="F:transmembrane transporter activity"/>
    <property type="evidence" value="ECO:0007669"/>
    <property type="project" value="InterPro"/>
</dbReference>
<feature type="transmembrane region" description="Helical" evidence="8">
    <location>
        <begin position="267"/>
        <end position="298"/>
    </location>
</feature>
<feature type="transmembrane region" description="Helical" evidence="8">
    <location>
        <begin position="101"/>
        <end position="124"/>
    </location>
</feature>